<feature type="compositionally biased region" description="Polar residues" evidence="1">
    <location>
        <begin position="121"/>
        <end position="131"/>
    </location>
</feature>
<protein>
    <submittedName>
        <fullName evidence="2">Uncharacterized protein</fullName>
    </submittedName>
</protein>
<keyword evidence="3" id="KW-1185">Reference proteome</keyword>
<reference evidence="2 3" key="1">
    <citation type="submission" date="2014-04" db="EMBL/GenBank/DDBJ databases">
        <title>Evolutionary Origins and Diversification of the Mycorrhizal Mutualists.</title>
        <authorList>
            <consortium name="DOE Joint Genome Institute"/>
            <consortium name="Mycorrhizal Genomics Consortium"/>
            <person name="Kohler A."/>
            <person name="Kuo A."/>
            <person name="Nagy L.G."/>
            <person name="Floudas D."/>
            <person name="Copeland A."/>
            <person name="Barry K.W."/>
            <person name="Cichocki N."/>
            <person name="Veneault-Fourrey C."/>
            <person name="LaButti K."/>
            <person name="Lindquist E.A."/>
            <person name="Lipzen A."/>
            <person name="Lundell T."/>
            <person name="Morin E."/>
            <person name="Murat C."/>
            <person name="Riley R."/>
            <person name="Ohm R."/>
            <person name="Sun H."/>
            <person name="Tunlid A."/>
            <person name="Henrissat B."/>
            <person name="Grigoriev I.V."/>
            <person name="Hibbett D.S."/>
            <person name="Martin F."/>
        </authorList>
    </citation>
    <scope>NUCLEOTIDE SEQUENCE [LARGE SCALE GENOMIC DNA]</scope>
    <source>
        <strain evidence="2 3">FD-317 M1</strain>
    </source>
</reference>
<gene>
    <name evidence="2" type="ORF">GYMLUDRAFT_63175</name>
</gene>
<evidence type="ECO:0000256" key="1">
    <source>
        <dbReference type="SAM" id="MobiDB-lite"/>
    </source>
</evidence>
<dbReference type="AlphaFoldDB" id="A0A0D0BX75"/>
<feature type="region of interest" description="Disordered" evidence="1">
    <location>
        <begin position="19"/>
        <end position="78"/>
    </location>
</feature>
<organism evidence="2 3">
    <name type="scientific">Collybiopsis luxurians FD-317 M1</name>
    <dbReference type="NCBI Taxonomy" id="944289"/>
    <lineage>
        <taxon>Eukaryota</taxon>
        <taxon>Fungi</taxon>
        <taxon>Dikarya</taxon>
        <taxon>Basidiomycota</taxon>
        <taxon>Agaricomycotina</taxon>
        <taxon>Agaricomycetes</taxon>
        <taxon>Agaricomycetidae</taxon>
        <taxon>Agaricales</taxon>
        <taxon>Marasmiineae</taxon>
        <taxon>Omphalotaceae</taxon>
        <taxon>Collybiopsis</taxon>
        <taxon>Collybiopsis luxurians</taxon>
    </lineage>
</organism>
<feature type="region of interest" description="Disordered" evidence="1">
    <location>
        <begin position="104"/>
        <end position="136"/>
    </location>
</feature>
<evidence type="ECO:0000313" key="3">
    <source>
        <dbReference type="Proteomes" id="UP000053593"/>
    </source>
</evidence>
<evidence type="ECO:0000313" key="2">
    <source>
        <dbReference type="EMBL" id="KIK54369.1"/>
    </source>
</evidence>
<dbReference type="Proteomes" id="UP000053593">
    <property type="component" value="Unassembled WGS sequence"/>
</dbReference>
<dbReference type="HOGENOM" id="CLU_1434591_0_0_1"/>
<sequence length="189" mass="20622">MPKPDTAAVQRLTSSLTAFESSEPLFSHKHPFSPATIMNTSDINTSNKVSTNKESSLTEPAASVQSNPSIHSTLPAEEDTDEDIIVTPNPIVVRYIKHTSVQFDPAQENNDTDGGVLDAAFSSSDSTQGTQTEDKNAHAHLNRQRVRNLDSQIKLTRSRGSFLASQNIVPLLCRLTPVSLAIFLLIFSF</sequence>
<dbReference type="EMBL" id="KN834816">
    <property type="protein sequence ID" value="KIK54369.1"/>
    <property type="molecule type" value="Genomic_DNA"/>
</dbReference>
<accession>A0A0D0BX75</accession>
<feature type="compositionally biased region" description="Polar residues" evidence="1">
    <location>
        <begin position="36"/>
        <end position="72"/>
    </location>
</feature>
<name>A0A0D0BX75_9AGAR</name>
<proteinExistence type="predicted"/>